<organism evidence="7 8">
    <name type="scientific">Eiseniibacteriota bacterium</name>
    <dbReference type="NCBI Taxonomy" id="2212470"/>
    <lineage>
        <taxon>Bacteria</taxon>
        <taxon>Candidatus Eiseniibacteriota</taxon>
    </lineage>
</organism>
<dbReference type="InterPro" id="IPR011009">
    <property type="entry name" value="Kinase-like_dom_sf"/>
</dbReference>
<keyword evidence="1 7" id="KW-0723">Serine/threonine-protein kinase</keyword>
<dbReference type="PANTHER" id="PTHR43895:SF150">
    <property type="entry name" value="SERINE_THREONINE-PROTEIN KINASE STK11"/>
    <property type="match status" value="1"/>
</dbReference>
<gene>
    <name evidence="7" type="ORF">ACFL6M_04370</name>
</gene>
<evidence type="ECO:0000256" key="4">
    <source>
        <dbReference type="ARBA" id="ARBA00022777"/>
    </source>
</evidence>
<evidence type="ECO:0000313" key="8">
    <source>
        <dbReference type="Proteomes" id="UP001593833"/>
    </source>
</evidence>
<name>A0ABV6YKH1_UNCEI</name>
<keyword evidence="5" id="KW-0067">ATP-binding</keyword>
<evidence type="ECO:0000256" key="3">
    <source>
        <dbReference type="ARBA" id="ARBA00022741"/>
    </source>
</evidence>
<evidence type="ECO:0000256" key="2">
    <source>
        <dbReference type="ARBA" id="ARBA00022679"/>
    </source>
</evidence>
<dbReference type="Gene3D" id="1.10.510.10">
    <property type="entry name" value="Transferase(Phosphotransferase) domain 1"/>
    <property type="match status" value="1"/>
</dbReference>
<dbReference type="PROSITE" id="PS00108">
    <property type="entry name" value="PROTEIN_KINASE_ST"/>
    <property type="match status" value="1"/>
</dbReference>
<dbReference type="PANTHER" id="PTHR43895">
    <property type="entry name" value="CALCIUM/CALMODULIN-DEPENDENT PROTEIN KINASE KINASE-RELATED"/>
    <property type="match status" value="1"/>
</dbReference>
<accession>A0ABV6YKH1</accession>
<dbReference type="Proteomes" id="UP001593833">
    <property type="component" value="Unassembled WGS sequence"/>
</dbReference>
<keyword evidence="8" id="KW-1185">Reference proteome</keyword>
<keyword evidence="3" id="KW-0547">Nucleotide-binding</keyword>
<comment type="caution">
    <text evidence="7">The sequence shown here is derived from an EMBL/GenBank/DDBJ whole genome shotgun (WGS) entry which is preliminary data.</text>
</comment>
<feature type="domain" description="Protein kinase" evidence="6">
    <location>
        <begin position="8"/>
        <end position="261"/>
    </location>
</feature>
<dbReference type="SUPFAM" id="SSF56112">
    <property type="entry name" value="Protein kinase-like (PK-like)"/>
    <property type="match status" value="1"/>
</dbReference>
<keyword evidence="2" id="KW-0808">Transferase</keyword>
<dbReference type="Pfam" id="PF00069">
    <property type="entry name" value="Pkinase"/>
    <property type="match status" value="1"/>
</dbReference>
<evidence type="ECO:0000256" key="5">
    <source>
        <dbReference type="ARBA" id="ARBA00022840"/>
    </source>
</evidence>
<evidence type="ECO:0000259" key="6">
    <source>
        <dbReference type="PROSITE" id="PS50011"/>
    </source>
</evidence>
<dbReference type="PROSITE" id="PS50011">
    <property type="entry name" value="PROTEIN_KINASE_DOM"/>
    <property type="match status" value="1"/>
</dbReference>
<dbReference type="SMART" id="SM00220">
    <property type="entry name" value="S_TKc"/>
    <property type="match status" value="1"/>
</dbReference>
<sequence>MPKQYGPWKIETSLREGGQAHTFIVRHSSSNQIAVLKRIKNLKRFPRLAREVAALQKLSHPQIVTLLDVALKAEKPYYVMEYCKRGSLQDHPSLYIGKPVEAINAFEGVCAAVSSAHVAEVIHRDIKPANILVREDGTLVVADFGLCYMDDGDRLTNAEEAVGPRLFMAPEQENGRCDVVLPTVDAYSLGKLLYWLLRGDGRVFSREVHREDDWDLAKVLKRIEYEHVNRLLDRMIAFKPSDRYPSVSMAQEDAARIRALIEGGYNVVSGKHPQVCIYCGIGKYRQWQDTPTNFGLNAVGSNQWKILCCNYCGNVQLFRLERLETKELWDK</sequence>
<dbReference type="EMBL" id="JBHPKH010000041">
    <property type="protein sequence ID" value="MFC1572815.1"/>
    <property type="molecule type" value="Genomic_DNA"/>
</dbReference>
<proteinExistence type="predicted"/>
<dbReference type="InterPro" id="IPR000719">
    <property type="entry name" value="Prot_kinase_dom"/>
</dbReference>
<dbReference type="InterPro" id="IPR008271">
    <property type="entry name" value="Ser/Thr_kinase_AS"/>
</dbReference>
<reference evidence="7 8" key="1">
    <citation type="submission" date="2024-09" db="EMBL/GenBank/DDBJ databases">
        <authorList>
            <person name="D'Angelo T."/>
        </authorList>
    </citation>
    <scope>NUCLEOTIDE SEQUENCE [LARGE SCALE GENOMIC DNA]</scope>
    <source>
        <strain evidence="7">SAG AM-320-E07</strain>
    </source>
</reference>
<protein>
    <submittedName>
        <fullName evidence="7">Serine/threonine protein kinase</fullName>
    </submittedName>
</protein>
<evidence type="ECO:0000256" key="1">
    <source>
        <dbReference type="ARBA" id="ARBA00022527"/>
    </source>
</evidence>
<dbReference type="GO" id="GO:0004674">
    <property type="term" value="F:protein serine/threonine kinase activity"/>
    <property type="evidence" value="ECO:0007669"/>
    <property type="project" value="UniProtKB-KW"/>
</dbReference>
<dbReference type="CDD" id="cd14014">
    <property type="entry name" value="STKc_PknB_like"/>
    <property type="match status" value="1"/>
</dbReference>
<keyword evidence="4 7" id="KW-0418">Kinase</keyword>
<evidence type="ECO:0000313" key="7">
    <source>
        <dbReference type="EMBL" id="MFC1572815.1"/>
    </source>
</evidence>